<sequence length="47" mass="5037">MTTTTTGDEPAAQRLKGNSFTQWKPRFTSSIDAVSVGRTSIAGRHAV</sequence>
<gene>
    <name evidence="2" type="ORF">CAP_1490</name>
</gene>
<feature type="region of interest" description="Disordered" evidence="1">
    <location>
        <begin position="1"/>
        <end position="20"/>
    </location>
</feature>
<proteinExistence type="predicted"/>
<name>A0A017TBX6_9BACT</name>
<dbReference type="EMBL" id="ASRX01000014">
    <property type="protein sequence ID" value="EYF06793.1"/>
    <property type="molecule type" value="Genomic_DNA"/>
</dbReference>
<dbReference type="AlphaFoldDB" id="A0A017TBX6"/>
<evidence type="ECO:0000256" key="1">
    <source>
        <dbReference type="SAM" id="MobiDB-lite"/>
    </source>
</evidence>
<organism evidence="2 3">
    <name type="scientific">Chondromyces apiculatus DSM 436</name>
    <dbReference type="NCBI Taxonomy" id="1192034"/>
    <lineage>
        <taxon>Bacteria</taxon>
        <taxon>Pseudomonadati</taxon>
        <taxon>Myxococcota</taxon>
        <taxon>Polyangia</taxon>
        <taxon>Polyangiales</taxon>
        <taxon>Polyangiaceae</taxon>
        <taxon>Chondromyces</taxon>
    </lineage>
</organism>
<dbReference type="STRING" id="1192034.CAP_1490"/>
<protein>
    <submittedName>
        <fullName evidence="2">Uncharacterized protein</fullName>
    </submittedName>
</protein>
<dbReference type="Proteomes" id="UP000019678">
    <property type="component" value="Unassembled WGS sequence"/>
</dbReference>
<keyword evidence="3" id="KW-1185">Reference proteome</keyword>
<reference evidence="2 3" key="1">
    <citation type="submission" date="2013-05" db="EMBL/GenBank/DDBJ databases">
        <title>Genome assembly of Chondromyces apiculatus DSM 436.</title>
        <authorList>
            <person name="Sharma G."/>
            <person name="Khatri I."/>
            <person name="Kaur C."/>
            <person name="Mayilraj S."/>
            <person name="Subramanian S."/>
        </authorList>
    </citation>
    <scope>NUCLEOTIDE SEQUENCE [LARGE SCALE GENOMIC DNA]</scope>
    <source>
        <strain evidence="2 3">DSM 436</strain>
    </source>
</reference>
<accession>A0A017TBX6</accession>
<evidence type="ECO:0000313" key="2">
    <source>
        <dbReference type="EMBL" id="EYF06793.1"/>
    </source>
</evidence>
<comment type="caution">
    <text evidence="2">The sequence shown here is derived from an EMBL/GenBank/DDBJ whole genome shotgun (WGS) entry which is preliminary data.</text>
</comment>
<evidence type="ECO:0000313" key="3">
    <source>
        <dbReference type="Proteomes" id="UP000019678"/>
    </source>
</evidence>